<dbReference type="EMBL" id="JACAZF010000004">
    <property type="protein sequence ID" value="KAF7307261.1"/>
    <property type="molecule type" value="Genomic_DNA"/>
</dbReference>
<dbReference type="GO" id="GO:0016579">
    <property type="term" value="P:protein deubiquitination"/>
    <property type="evidence" value="ECO:0007669"/>
    <property type="project" value="InterPro"/>
</dbReference>
<comment type="catalytic activity">
    <reaction evidence="1 5">
        <text>Thiol-dependent hydrolysis of ester, thioester, amide, peptide and isopeptide bonds formed by the C-terminal Gly of ubiquitin (a 76-residue protein attached to proteins as an intracellular targeting signal).</text>
        <dbReference type="EC" id="3.4.19.12"/>
    </reaction>
</comment>
<dbReference type="PROSITE" id="PS50235">
    <property type="entry name" value="USP_3"/>
    <property type="match status" value="1"/>
</dbReference>
<gene>
    <name evidence="8" type="ORF">MIND_00519800</name>
</gene>
<name>A0A8H6W8S8_9AGAR</name>
<evidence type="ECO:0000313" key="8">
    <source>
        <dbReference type="EMBL" id="KAF7307261.1"/>
    </source>
</evidence>
<dbReference type="AlphaFoldDB" id="A0A8H6W8S8"/>
<evidence type="ECO:0000256" key="3">
    <source>
        <dbReference type="ARBA" id="ARBA00022670"/>
    </source>
</evidence>
<dbReference type="Proteomes" id="UP000636479">
    <property type="component" value="Unassembled WGS sequence"/>
</dbReference>
<feature type="region of interest" description="Disordered" evidence="6">
    <location>
        <begin position="426"/>
        <end position="892"/>
    </location>
</feature>
<evidence type="ECO:0000313" key="9">
    <source>
        <dbReference type="Proteomes" id="UP000636479"/>
    </source>
</evidence>
<feature type="compositionally biased region" description="Basic and acidic residues" evidence="6">
    <location>
        <begin position="628"/>
        <end position="637"/>
    </location>
</feature>
<dbReference type="GeneID" id="59344504"/>
<dbReference type="GO" id="GO:0005634">
    <property type="term" value="C:nucleus"/>
    <property type="evidence" value="ECO:0007669"/>
    <property type="project" value="TreeGrafter"/>
</dbReference>
<dbReference type="GO" id="GO:0006508">
    <property type="term" value="P:proteolysis"/>
    <property type="evidence" value="ECO:0007669"/>
    <property type="project" value="UniProtKB-KW"/>
</dbReference>
<dbReference type="GO" id="GO:0004843">
    <property type="term" value="F:cysteine-type deubiquitinase activity"/>
    <property type="evidence" value="ECO:0007669"/>
    <property type="project" value="UniProtKB-UniRule"/>
</dbReference>
<feature type="compositionally biased region" description="Pro residues" evidence="6">
    <location>
        <begin position="540"/>
        <end position="556"/>
    </location>
</feature>
<evidence type="ECO:0000256" key="1">
    <source>
        <dbReference type="ARBA" id="ARBA00000707"/>
    </source>
</evidence>
<dbReference type="SUPFAM" id="SSF54001">
    <property type="entry name" value="Cysteine proteinases"/>
    <property type="match status" value="1"/>
</dbReference>
<dbReference type="GO" id="GO:0005829">
    <property type="term" value="C:cytosol"/>
    <property type="evidence" value="ECO:0007669"/>
    <property type="project" value="TreeGrafter"/>
</dbReference>
<dbReference type="PANTHER" id="PTHR24006:SF733">
    <property type="entry name" value="RE52890P"/>
    <property type="match status" value="1"/>
</dbReference>
<feature type="compositionally biased region" description="Polar residues" evidence="6">
    <location>
        <begin position="740"/>
        <end position="750"/>
    </location>
</feature>
<dbReference type="PROSITE" id="PS00972">
    <property type="entry name" value="USP_1"/>
    <property type="match status" value="1"/>
</dbReference>
<evidence type="ECO:0000256" key="4">
    <source>
        <dbReference type="ARBA" id="ARBA00022801"/>
    </source>
</evidence>
<dbReference type="Gene3D" id="3.90.70.10">
    <property type="entry name" value="Cysteine proteinases"/>
    <property type="match status" value="1"/>
</dbReference>
<protein>
    <recommendedName>
        <fullName evidence="5">Ubiquitin carboxyl-terminal hydrolase</fullName>
        <ecNumber evidence="5">3.4.19.12</ecNumber>
    </recommendedName>
</protein>
<dbReference type="PROSITE" id="PS00973">
    <property type="entry name" value="USP_2"/>
    <property type="match status" value="1"/>
</dbReference>
<dbReference type="InterPro" id="IPR038765">
    <property type="entry name" value="Papain-like_cys_pep_sf"/>
</dbReference>
<dbReference type="PANTHER" id="PTHR24006">
    <property type="entry name" value="UBIQUITIN CARBOXYL-TERMINAL HYDROLASE"/>
    <property type="match status" value="1"/>
</dbReference>
<reference evidence="8" key="1">
    <citation type="submission" date="2020-05" db="EMBL/GenBank/DDBJ databases">
        <title>Mycena genomes resolve the evolution of fungal bioluminescence.</title>
        <authorList>
            <person name="Tsai I.J."/>
        </authorList>
    </citation>
    <scope>NUCLEOTIDE SEQUENCE</scope>
    <source>
        <strain evidence="8">171206Taipei</strain>
    </source>
</reference>
<dbReference type="RefSeq" id="XP_037222280.1">
    <property type="nucleotide sequence ID" value="XM_037361988.1"/>
</dbReference>
<accession>A0A8H6W8S8</accession>
<dbReference type="Pfam" id="PF00443">
    <property type="entry name" value="UCH"/>
    <property type="match status" value="1"/>
</dbReference>
<feature type="domain" description="USP" evidence="7">
    <location>
        <begin position="34"/>
        <end position="413"/>
    </location>
</feature>
<comment type="caution">
    <text evidence="8">The sequence shown here is derived from an EMBL/GenBank/DDBJ whole genome shotgun (WGS) entry which is preliminary data.</text>
</comment>
<feature type="compositionally biased region" description="Basic and acidic residues" evidence="6">
    <location>
        <begin position="585"/>
        <end position="594"/>
    </location>
</feature>
<comment type="similarity">
    <text evidence="2 5">Belongs to the peptidase C19 family.</text>
</comment>
<feature type="region of interest" description="Disordered" evidence="6">
    <location>
        <begin position="1"/>
        <end position="24"/>
    </location>
</feature>
<feature type="region of interest" description="Disordered" evidence="6">
    <location>
        <begin position="181"/>
        <end position="207"/>
    </location>
</feature>
<keyword evidence="4 5" id="KW-0378">Hydrolase</keyword>
<organism evidence="8 9">
    <name type="scientific">Mycena indigotica</name>
    <dbReference type="NCBI Taxonomy" id="2126181"/>
    <lineage>
        <taxon>Eukaryota</taxon>
        <taxon>Fungi</taxon>
        <taxon>Dikarya</taxon>
        <taxon>Basidiomycota</taxon>
        <taxon>Agaricomycotina</taxon>
        <taxon>Agaricomycetes</taxon>
        <taxon>Agaricomycetidae</taxon>
        <taxon>Agaricales</taxon>
        <taxon>Marasmiineae</taxon>
        <taxon>Mycenaceae</taxon>
        <taxon>Mycena</taxon>
    </lineage>
</organism>
<keyword evidence="9" id="KW-1185">Reference proteome</keyword>
<dbReference type="InterPro" id="IPR001394">
    <property type="entry name" value="Peptidase_C19_UCH"/>
</dbReference>
<feature type="compositionally biased region" description="Polar residues" evidence="6">
    <location>
        <begin position="603"/>
        <end position="612"/>
    </location>
</feature>
<keyword evidence="3 5" id="KW-0645">Protease</keyword>
<dbReference type="InterPro" id="IPR018200">
    <property type="entry name" value="USP_CS"/>
</dbReference>
<feature type="compositionally biased region" description="Low complexity" evidence="6">
    <location>
        <begin position="675"/>
        <end position="692"/>
    </location>
</feature>
<feature type="compositionally biased region" description="Pro residues" evidence="6">
    <location>
        <begin position="717"/>
        <end position="726"/>
    </location>
</feature>
<feature type="compositionally biased region" description="Polar residues" evidence="6">
    <location>
        <begin position="499"/>
        <end position="532"/>
    </location>
</feature>
<sequence length="892" mass="96449">MLRWGFTGKGTQHPVDATQSANPAPVLSPDNKRFGFENFGNTCYANSVIQALYFCGPFRDLLIQAPDPSLVAEPAQTSSPPVVVPIRRKPERKPSTSNANDVVLHPPIQGIPSAPPTLFSALRSLFVYISTNPAEKGTVAPRAFIDKLKEVNELFRSTMHQDAHEFLNYLLNKIVEEIEEQRKTAESGSATPSGEDSGIPAPKLPSPINTTTAQNATLVHKLFEGTLTSETRCLTCESVSSRDESFLDLSIDIEQNASVTACLRQFSASEMLCQKNKFFCDVCCDLQEAEKRMKIKKLPNVLALHLKRFKYHWQEDVQKYIKLAYRVAFPFELRLFNTVDDIDDADRLFSLFGIVVHIGNGPHHGHYISIIKTMGSWMVFDDDNVHAITEAEIPKYFGESNAGAAYVLFYQAVDVDLPALGLRPPLSPMPTTDEVHVDASPATDPSLPPGLEEPELSDTSDSVVPATPPSPIDPRHPIDIATTTEEQQAHLLPKKGSKFFSSIRRTPSTSARPNTADTRYSLQSNGAVSSLSVDDDSKPLMPPGSASPPPPVPPLPQSLVASPNGKEKKHEEKKPGWFGKRKSLRGLDKRRSELVDDIPASPVLSSRTPETISQQSSSSSTWFLTSGHSHDKNRRPSDSIVLDAAQTVSPPKTRPKSAGLVVKPDREERVNGYDSPSPGSASSSFVSVSASAQHPQHSTVDFPPARSSSLAPSHGFQPPPPPPPLTDSPTLSPLSIPTKISMSNLSSPNKSRTKGSPPAMPTPRPSTAGAPAEHAASSRPLPPVPPLKDAATRIASPPPLDSRVSVDRGKLRINGSEDGESLTLPTSPALETFAGANHSSSHHSSNGSTTALPVGGGRRASRKMSLTTTFGFGKKDKDKKDDKSPSAFRFGM</sequence>
<keyword evidence="5" id="KW-0833">Ubl conjugation pathway</keyword>
<evidence type="ECO:0000256" key="2">
    <source>
        <dbReference type="ARBA" id="ARBA00009085"/>
    </source>
</evidence>
<feature type="compositionally biased region" description="Basic and acidic residues" evidence="6">
    <location>
        <begin position="873"/>
        <end position="884"/>
    </location>
</feature>
<feature type="compositionally biased region" description="Low complexity" evidence="6">
    <location>
        <begin position="727"/>
        <end position="738"/>
    </location>
</feature>
<dbReference type="InterPro" id="IPR050164">
    <property type="entry name" value="Peptidase_C19"/>
</dbReference>
<evidence type="ECO:0000256" key="6">
    <source>
        <dbReference type="SAM" id="MobiDB-lite"/>
    </source>
</evidence>
<dbReference type="InterPro" id="IPR028889">
    <property type="entry name" value="USP"/>
</dbReference>
<dbReference type="OrthoDB" id="27652at2759"/>
<evidence type="ECO:0000259" key="7">
    <source>
        <dbReference type="PROSITE" id="PS50235"/>
    </source>
</evidence>
<proteinExistence type="inferred from homology"/>
<feature type="compositionally biased region" description="Basic and acidic residues" evidence="6">
    <location>
        <begin position="565"/>
        <end position="575"/>
    </location>
</feature>
<dbReference type="CDD" id="cd02663">
    <property type="entry name" value="Peptidase_C19G"/>
    <property type="match status" value="1"/>
</dbReference>
<dbReference type="EC" id="3.4.19.12" evidence="5"/>
<feature type="compositionally biased region" description="Low complexity" evidence="6">
    <location>
        <begin position="834"/>
        <end position="851"/>
    </location>
</feature>
<keyword evidence="5" id="KW-0788">Thiol protease</keyword>
<evidence type="ECO:0000256" key="5">
    <source>
        <dbReference type="RuleBase" id="RU366025"/>
    </source>
</evidence>